<protein>
    <submittedName>
        <fullName evidence="1">Uncharacterized protein</fullName>
    </submittedName>
</protein>
<reference evidence="1" key="1">
    <citation type="submission" date="2020-05" db="EMBL/GenBank/DDBJ databases">
        <authorList>
            <person name="Chiriac C."/>
            <person name="Salcher M."/>
            <person name="Ghai R."/>
            <person name="Kavagutti S V."/>
        </authorList>
    </citation>
    <scope>NUCLEOTIDE SEQUENCE</scope>
</reference>
<organism evidence="1">
    <name type="scientific">uncultured Caudovirales phage</name>
    <dbReference type="NCBI Taxonomy" id="2100421"/>
    <lineage>
        <taxon>Viruses</taxon>
        <taxon>Duplodnaviria</taxon>
        <taxon>Heunggongvirae</taxon>
        <taxon>Uroviricota</taxon>
        <taxon>Caudoviricetes</taxon>
        <taxon>Peduoviridae</taxon>
        <taxon>Maltschvirus</taxon>
        <taxon>Maltschvirus maltsch</taxon>
    </lineage>
</organism>
<gene>
    <name evidence="1" type="ORF">UFOVP760_57</name>
</gene>
<accession>A0A6J7X5Y8</accession>
<proteinExistence type="predicted"/>
<evidence type="ECO:0000313" key="1">
    <source>
        <dbReference type="EMBL" id="CAB5226278.1"/>
    </source>
</evidence>
<name>A0A6J7X5Y8_9CAUD</name>
<sequence length="71" mass="8109">MLNETLKKDLQVLAAAQTAFETNNWENIGSVQREPMSNTHAWGTIYQKDGRQFFLNINSAPKALQFIQKIV</sequence>
<dbReference type="EMBL" id="LR798360">
    <property type="protein sequence ID" value="CAB5226278.1"/>
    <property type="molecule type" value="Genomic_DNA"/>
</dbReference>